<gene>
    <name evidence="2" type="ORF">QV13_00880</name>
</gene>
<accession>A0A1C2EDT6</accession>
<dbReference type="EMBL" id="MDEO01000018">
    <property type="protein sequence ID" value="OCX25162.1"/>
    <property type="molecule type" value="Genomic_DNA"/>
</dbReference>
<keyword evidence="3" id="KW-1185">Reference proteome</keyword>
<proteinExistence type="predicted"/>
<dbReference type="InterPro" id="IPR041698">
    <property type="entry name" value="Methyltransf_25"/>
</dbReference>
<reference evidence="2 3" key="1">
    <citation type="submission" date="2016-08" db="EMBL/GenBank/DDBJ databases">
        <title>Whole genome sequence of Mesorhizobium sp. strain UASWS1009 isolated from industrial sewage.</title>
        <authorList>
            <person name="Crovadore J."/>
            <person name="Calmin G."/>
            <person name="Chablais R."/>
            <person name="Cochard B."/>
            <person name="Lefort F."/>
        </authorList>
    </citation>
    <scope>NUCLEOTIDE SEQUENCE [LARGE SCALE GENOMIC DNA]</scope>
    <source>
        <strain evidence="2 3">UASWS1009</strain>
    </source>
</reference>
<dbReference type="AlphaFoldDB" id="A0A1C2EDT6"/>
<dbReference type="CDD" id="cd02440">
    <property type="entry name" value="AdoMet_MTases"/>
    <property type="match status" value="1"/>
</dbReference>
<dbReference type="SUPFAM" id="SSF53335">
    <property type="entry name" value="S-adenosyl-L-methionine-dependent methyltransferases"/>
    <property type="match status" value="1"/>
</dbReference>
<dbReference type="STRING" id="1566387.QV13_00880"/>
<organism evidence="2 3">
    <name type="scientific">Mesorhizobium hungaricum</name>
    <dbReference type="NCBI Taxonomy" id="1566387"/>
    <lineage>
        <taxon>Bacteria</taxon>
        <taxon>Pseudomonadati</taxon>
        <taxon>Pseudomonadota</taxon>
        <taxon>Alphaproteobacteria</taxon>
        <taxon>Hyphomicrobiales</taxon>
        <taxon>Phyllobacteriaceae</taxon>
        <taxon>Mesorhizobium</taxon>
    </lineage>
</organism>
<dbReference type="Gene3D" id="3.40.50.150">
    <property type="entry name" value="Vaccinia Virus protein VP39"/>
    <property type="match status" value="1"/>
</dbReference>
<sequence length="294" mass="32292">MSLQSLLTISQRLNASMEALAAISAELRLRQSDTPADPRVRARLRDIIENIEPGLLDGLSGDQQATVLGSIDAFFRQAVDLIDDPGRTPGWSFKDPAILQSYGQMSRRVVHVIDELAPQLPQFNDTLRRPGAFLDVGTGVGWLAIEAARTWPALRVVGIDPWEPSLSLARKNLADTGMASRIELRAERLEDLSERDVFTLVWLAGPFLPPEIISTALTTIRNALKPGGWLVFGLFATPADPLGQALTALKVVRSGGYPWSNEDVESKMHSAGFEEIKSFTPPHLARFTVGRRPH</sequence>
<feature type="domain" description="Methyltransferase" evidence="1">
    <location>
        <begin position="134"/>
        <end position="228"/>
    </location>
</feature>
<dbReference type="InterPro" id="IPR029063">
    <property type="entry name" value="SAM-dependent_MTases_sf"/>
</dbReference>
<evidence type="ECO:0000313" key="2">
    <source>
        <dbReference type="EMBL" id="OCX25162.1"/>
    </source>
</evidence>
<dbReference type="OrthoDB" id="5114325at2"/>
<dbReference type="Proteomes" id="UP000094412">
    <property type="component" value="Unassembled WGS sequence"/>
</dbReference>
<name>A0A1C2EDT6_9HYPH</name>
<protein>
    <recommendedName>
        <fullName evidence="1">Methyltransferase domain-containing protein</fullName>
    </recommendedName>
</protein>
<comment type="caution">
    <text evidence="2">The sequence shown here is derived from an EMBL/GenBank/DDBJ whole genome shotgun (WGS) entry which is preliminary data.</text>
</comment>
<dbReference type="RefSeq" id="WP_024926978.1">
    <property type="nucleotide sequence ID" value="NZ_MDEO01000018.1"/>
</dbReference>
<evidence type="ECO:0000259" key="1">
    <source>
        <dbReference type="Pfam" id="PF13649"/>
    </source>
</evidence>
<evidence type="ECO:0000313" key="3">
    <source>
        <dbReference type="Proteomes" id="UP000094412"/>
    </source>
</evidence>
<dbReference type="Pfam" id="PF13649">
    <property type="entry name" value="Methyltransf_25"/>
    <property type="match status" value="1"/>
</dbReference>